<evidence type="ECO:0000313" key="13">
    <source>
        <dbReference type="EMBL" id="MFD0916522.1"/>
    </source>
</evidence>
<evidence type="ECO:0000256" key="6">
    <source>
        <dbReference type="ARBA" id="ARBA00022692"/>
    </source>
</evidence>
<dbReference type="PANTHER" id="PTHR30386:SF17">
    <property type="entry name" value="ALKALINE PROTEASE SECRETION PROTEIN APRE"/>
    <property type="match status" value="1"/>
</dbReference>
<dbReference type="NCBIfam" id="TIGR01843">
    <property type="entry name" value="type_I_hlyD"/>
    <property type="match status" value="1"/>
</dbReference>
<keyword evidence="4 9" id="KW-1003">Cell membrane</keyword>
<evidence type="ECO:0000256" key="9">
    <source>
        <dbReference type="RuleBase" id="RU365093"/>
    </source>
</evidence>
<accession>A0ABW3FFZ2</accession>
<evidence type="ECO:0000313" key="14">
    <source>
        <dbReference type="Proteomes" id="UP001597101"/>
    </source>
</evidence>
<evidence type="ECO:0000256" key="10">
    <source>
        <dbReference type="SAM" id="Coils"/>
    </source>
</evidence>
<dbReference type="InterPro" id="IPR058982">
    <property type="entry name" value="Beta-barrel_AprE"/>
</dbReference>
<evidence type="ECO:0000256" key="3">
    <source>
        <dbReference type="ARBA" id="ARBA00022448"/>
    </source>
</evidence>
<protein>
    <recommendedName>
        <fullName evidence="9">Membrane fusion protein (MFP) family protein</fullName>
    </recommendedName>
</protein>
<keyword evidence="3 9" id="KW-0813">Transport</keyword>
<evidence type="ECO:0000256" key="7">
    <source>
        <dbReference type="ARBA" id="ARBA00022989"/>
    </source>
</evidence>
<keyword evidence="7" id="KW-1133">Transmembrane helix</keyword>
<evidence type="ECO:0000259" key="12">
    <source>
        <dbReference type="Pfam" id="PF26002"/>
    </source>
</evidence>
<dbReference type="PANTHER" id="PTHR30386">
    <property type="entry name" value="MEMBRANE FUSION SUBUNIT OF EMRAB-TOLC MULTIDRUG EFFLUX PUMP"/>
    <property type="match status" value="1"/>
</dbReference>
<dbReference type="PRINTS" id="PR01490">
    <property type="entry name" value="RTXTOXIND"/>
</dbReference>
<evidence type="ECO:0000259" key="11">
    <source>
        <dbReference type="Pfam" id="PF25994"/>
    </source>
</evidence>
<evidence type="ECO:0000256" key="8">
    <source>
        <dbReference type="ARBA" id="ARBA00023136"/>
    </source>
</evidence>
<organism evidence="13 14">
    <name type="scientific">Pseudahrensia aquimaris</name>
    <dbReference type="NCBI Taxonomy" id="744461"/>
    <lineage>
        <taxon>Bacteria</taxon>
        <taxon>Pseudomonadati</taxon>
        <taxon>Pseudomonadota</taxon>
        <taxon>Alphaproteobacteria</taxon>
        <taxon>Hyphomicrobiales</taxon>
        <taxon>Ahrensiaceae</taxon>
        <taxon>Pseudahrensia</taxon>
    </lineage>
</organism>
<dbReference type="Pfam" id="PF26002">
    <property type="entry name" value="Beta-barrel_AprE"/>
    <property type="match status" value="1"/>
</dbReference>
<proteinExistence type="inferred from homology"/>
<evidence type="ECO:0000256" key="2">
    <source>
        <dbReference type="ARBA" id="ARBA00009477"/>
    </source>
</evidence>
<keyword evidence="5 9" id="KW-0997">Cell inner membrane</keyword>
<dbReference type="InterPro" id="IPR010129">
    <property type="entry name" value="T1SS_HlyD"/>
</dbReference>
<feature type="domain" description="AprE-like long alpha-helical hairpin" evidence="11">
    <location>
        <begin position="99"/>
        <end position="287"/>
    </location>
</feature>
<comment type="caution">
    <text evidence="13">The sequence shown here is derived from an EMBL/GenBank/DDBJ whole genome shotgun (WGS) entry which is preliminary data.</text>
</comment>
<dbReference type="InterPro" id="IPR058781">
    <property type="entry name" value="HH_AprE-like"/>
</dbReference>
<comment type="similarity">
    <text evidence="2 9">Belongs to the membrane fusion protein (MFP) (TC 8.A.1) family.</text>
</comment>
<dbReference type="Proteomes" id="UP001597101">
    <property type="component" value="Unassembled WGS sequence"/>
</dbReference>
<dbReference type="Pfam" id="PF25994">
    <property type="entry name" value="HH_AprE"/>
    <property type="match status" value="1"/>
</dbReference>
<evidence type="ECO:0000256" key="4">
    <source>
        <dbReference type="ARBA" id="ARBA00022475"/>
    </source>
</evidence>
<comment type="subcellular location">
    <subcellularLocation>
        <location evidence="1 9">Cell inner membrane</location>
        <topology evidence="1 9">Single-pass membrane protein</topology>
    </subcellularLocation>
</comment>
<evidence type="ECO:0000256" key="1">
    <source>
        <dbReference type="ARBA" id="ARBA00004377"/>
    </source>
</evidence>
<dbReference type="RefSeq" id="WP_377212384.1">
    <property type="nucleotide sequence ID" value="NZ_JBHTJV010000009.1"/>
</dbReference>
<sequence length="445" mass="49502">MAGKQELAHEEWFAEVPRSIVKHSLLGFALLCSCVGGFSAWAFTAPLAAAVIAQGSFVATGQNKIVQHLEGGIIKEILISEGDHVLVGQPIIQLDETAAAARERELSLRRARLEATNAKLMAEEQGKDRIEWPPYILERMADPEVASILRSQKLSFESTRRKIKSDVTMLGSNIEALRFRAHGYQQQHTSMNRQRELLLEEYKGKKTLFDKGLIRKPEIHKIERAIADAAGQIARLQAEVDETNAQSDRFIEQIAQTKSTYRQAAIDEMQTIQGELDAVREQWRSAANMLERATINAPVSGTVVRLHYHTPGGVIESGKAIAEIIPTDVPLIIEVQVPRSDIDSVRNGQMATVRLTALNQRTTPVLEGWVDYVSADALPDGIKASEAEVYVARVSLSAKELSRVPGFKPTPGMPAEIMIQTAQRTFFDYLSRPIRDSMIRAFREQ</sequence>
<reference evidence="14" key="1">
    <citation type="journal article" date="2019" name="Int. J. Syst. Evol. Microbiol.">
        <title>The Global Catalogue of Microorganisms (GCM) 10K type strain sequencing project: providing services to taxonomists for standard genome sequencing and annotation.</title>
        <authorList>
            <consortium name="The Broad Institute Genomics Platform"/>
            <consortium name="The Broad Institute Genome Sequencing Center for Infectious Disease"/>
            <person name="Wu L."/>
            <person name="Ma J."/>
        </authorList>
    </citation>
    <scope>NUCLEOTIDE SEQUENCE [LARGE SCALE GENOMIC DNA]</scope>
    <source>
        <strain evidence="14">CCUG 60023</strain>
    </source>
</reference>
<gene>
    <name evidence="13" type="ORF">ACFQ14_08895</name>
</gene>
<feature type="domain" description="AprE-like beta-barrel" evidence="12">
    <location>
        <begin position="331"/>
        <end position="421"/>
    </location>
</feature>
<keyword evidence="6" id="KW-0812">Transmembrane</keyword>
<keyword evidence="8" id="KW-0472">Membrane</keyword>
<name>A0ABW3FFZ2_9HYPH</name>
<dbReference type="PROSITE" id="PS51257">
    <property type="entry name" value="PROKAR_LIPOPROTEIN"/>
    <property type="match status" value="1"/>
</dbReference>
<dbReference type="InterPro" id="IPR050739">
    <property type="entry name" value="MFP"/>
</dbReference>
<evidence type="ECO:0000256" key="5">
    <source>
        <dbReference type="ARBA" id="ARBA00022519"/>
    </source>
</evidence>
<keyword evidence="10" id="KW-0175">Coiled coil</keyword>
<dbReference type="Gene3D" id="2.40.30.170">
    <property type="match status" value="1"/>
</dbReference>
<keyword evidence="14" id="KW-1185">Reference proteome</keyword>
<feature type="coiled-coil region" evidence="10">
    <location>
        <begin position="219"/>
        <end position="282"/>
    </location>
</feature>
<dbReference type="EMBL" id="JBHTJV010000009">
    <property type="protein sequence ID" value="MFD0916522.1"/>
    <property type="molecule type" value="Genomic_DNA"/>
</dbReference>